<dbReference type="RefSeq" id="WP_386766907.1">
    <property type="nucleotide sequence ID" value="NZ_JBHSTI010000008.1"/>
</dbReference>
<evidence type="ECO:0000313" key="2">
    <source>
        <dbReference type="Proteomes" id="UP001596138"/>
    </source>
</evidence>
<evidence type="ECO:0000313" key="1">
    <source>
        <dbReference type="EMBL" id="MFC6238578.1"/>
    </source>
</evidence>
<keyword evidence="2" id="KW-1185">Reference proteome</keyword>
<reference evidence="2" key="1">
    <citation type="journal article" date="2019" name="Int. J. Syst. Evol. Microbiol.">
        <title>The Global Catalogue of Microorganisms (GCM) 10K type strain sequencing project: providing services to taxonomists for standard genome sequencing and annotation.</title>
        <authorList>
            <consortium name="The Broad Institute Genomics Platform"/>
            <consortium name="The Broad Institute Genome Sequencing Center for Infectious Disease"/>
            <person name="Wu L."/>
            <person name="Ma J."/>
        </authorList>
    </citation>
    <scope>NUCLEOTIDE SEQUENCE [LARGE SCALE GENOMIC DNA]</scope>
    <source>
        <strain evidence="2">CGMCC 4.7317</strain>
    </source>
</reference>
<dbReference type="SUPFAM" id="SSF101898">
    <property type="entry name" value="NHL repeat"/>
    <property type="match status" value="1"/>
</dbReference>
<gene>
    <name evidence="1" type="ORF">ACFQGU_11870</name>
</gene>
<organism evidence="1 2">
    <name type="scientific">Longivirga aurantiaca</name>
    <dbReference type="NCBI Taxonomy" id="1837743"/>
    <lineage>
        <taxon>Bacteria</taxon>
        <taxon>Bacillati</taxon>
        <taxon>Actinomycetota</taxon>
        <taxon>Actinomycetes</taxon>
        <taxon>Sporichthyales</taxon>
        <taxon>Sporichthyaceae</taxon>
        <taxon>Longivirga</taxon>
    </lineage>
</organism>
<protein>
    <submittedName>
        <fullName evidence="1">Uncharacterized protein</fullName>
    </submittedName>
</protein>
<dbReference type="EMBL" id="JBHSTI010000008">
    <property type="protein sequence ID" value="MFC6238578.1"/>
    <property type="molecule type" value="Genomic_DNA"/>
</dbReference>
<dbReference type="Proteomes" id="UP001596138">
    <property type="component" value="Unassembled WGS sequence"/>
</dbReference>
<comment type="caution">
    <text evidence="1">The sequence shown here is derived from an EMBL/GenBank/DDBJ whole genome shotgun (WGS) entry which is preliminary data.</text>
</comment>
<name>A0ABW1T1I8_9ACTN</name>
<accession>A0ABW1T1I8</accession>
<proteinExistence type="predicted"/>
<sequence length="283" mass="29915">MERIATHSVPLPEVSGLTARRTDGGILLLALGDDRVAFAVTTVVDGVPGEFEVVTADDVGARPGYEERATQLEALALDGAGRVWVLTEGTSMVGGVDLAQRRIVSRFRLDTSTVVDLHASWSKADASRGEGVLLLRDGHLLVAKEKKPAGLVEFGPRGHVPQGVSAGTLLSHDEGWTPPADDDDLVALAWWPWTGVGTDALTDLSDLAPDHDGGVWVLSDQGRCLAQLVLPLEPGEPVSVTAALPLPKKVRKPEGLAFLGDGLIAVADDRKDARDNLTVLRIG</sequence>